<protein>
    <submittedName>
        <fullName evidence="3">Regulator of Vps4 activity in the MVB pathway-domain-containing protein</fullName>
    </submittedName>
</protein>
<evidence type="ECO:0000256" key="2">
    <source>
        <dbReference type="SAM" id="MobiDB-lite"/>
    </source>
</evidence>
<dbReference type="Pfam" id="PF03398">
    <property type="entry name" value="Ist1"/>
    <property type="match status" value="1"/>
</dbReference>
<sequence>MVPWNAARTKVQIKLSIQRLRTLQEKKLALAKKSRREIADLLLKNRVETARLRVEGLIQDDIYVELLELLELYLELLQARFNLLDASSGTEPEASISDAVCAIVYAAPRTELKELQVLREMLMHKYGRTFSLALQPSEPAPTSVPERIRSKLALYTPGRELVDAYLYEIARGYNVDWTPEPPADKETEQNAPATSDGASGDDEPGGGVGERIKEAMGEAGEESGKVAEEERKEPAGEGKTAEYPVDTGKDAWADSAPLGAAPSGGAKATAGTKKLTPEEELALRFERLKNLR</sequence>
<proteinExistence type="inferred from homology"/>
<dbReference type="GO" id="GO:0015031">
    <property type="term" value="P:protein transport"/>
    <property type="evidence" value="ECO:0007669"/>
    <property type="project" value="InterPro"/>
</dbReference>
<organism evidence="3 4">
    <name type="scientific">Papiliotrema laurentii</name>
    <name type="common">Cryptococcus laurentii</name>
    <dbReference type="NCBI Taxonomy" id="5418"/>
    <lineage>
        <taxon>Eukaryota</taxon>
        <taxon>Fungi</taxon>
        <taxon>Dikarya</taxon>
        <taxon>Basidiomycota</taxon>
        <taxon>Agaricomycotina</taxon>
        <taxon>Tremellomycetes</taxon>
        <taxon>Tremellales</taxon>
        <taxon>Rhynchogastremaceae</taxon>
        <taxon>Papiliotrema</taxon>
    </lineage>
</organism>
<feature type="region of interest" description="Disordered" evidence="2">
    <location>
        <begin position="176"/>
        <end position="279"/>
    </location>
</feature>
<reference evidence="3" key="1">
    <citation type="submission" date="2023-02" db="EMBL/GenBank/DDBJ databases">
        <title>Identification and recombinant expression of a fungal hydrolase from Papiliotrema laurentii that hydrolyzes apple cutin and clears colloidal polyester polyurethane.</title>
        <authorList>
            <consortium name="DOE Joint Genome Institute"/>
            <person name="Roman V.A."/>
            <person name="Bojanowski C."/>
            <person name="Crable B.R."/>
            <person name="Wagner D.N."/>
            <person name="Hung C.S."/>
            <person name="Nadeau L.J."/>
            <person name="Schratz L."/>
            <person name="Haridas S."/>
            <person name="Pangilinan J."/>
            <person name="Lipzen A."/>
            <person name="Na H."/>
            <person name="Yan M."/>
            <person name="Ng V."/>
            <person name="Grigoriev I.V."/>
            <person name="Spatafora J.W."/>
            <person name="Barlow D."/>
            <person name="Biffinger J."/>
            <person name="Kelley-Loughnane N."/>
            <person name="Varaljay V.A."/>
            <person name="Crookes-Goodson W.J."/>
        </authorList>
    </citation>
    <scope>NUCLEOTIDE SEQUENCE</scope>
    <source>
        <strain evidence="3">5307AH</strain>
    </source>
</reference>
<comment type="similarity">
    <text evidence="1">Belongs to the IST1 family.</text>
</comment>
<comment type="caution">
    <text evidence="3">The sequence shown here is derived from an EMBL/GenBank/DDBJ whole genome shotgun (WGS) entry which is preliminary data.</text>
</comment>
<dbReference type="PANTHER" id="PTHR12161:SF5">
    <property type="entry name" value="IST1 HOMOLOG"/>
    <property type="match status" value="1"/>
</dbReference>
<name>A0AAD9FQ36_PAPLA</name>
<feature type="compositionally biased region" description="Low complexity" evidence="2">
    <location>
        <begin position="253"/>
        <end position="268"/>
    </location>
</feature>
<accession>A0AAD9FQ36</accession>
<evidence type="ECO:0000313" key="4">
    <source>
        <dbReference type="Proteomes" id="UP001182556"/>
    </source>
</evidence>
<dbReference type="EMBL" id="JAODAN010000006">
    <property type="protein sequence ID" value="KAK1923863.1"/>
    <property type="molecule type" value="Genomic_DNA"/>
</dbReference>
<dbReference type="InterPro" id="IPR042277">
    <property type="entry name" value="IST1-like"/>
</dbReference>
<dbReference type="FunFam" id="1.20.1260.60:FF:000002">
    <property type="entry name" value="Vacuolar protein sorting-associated protein IST1"/>
    <property type="match status" value="1"/>
</dbReference>
<dbReference type="Proteomes" id="UP001182556">
    <property type="component" value="Unassembled WGS sequence"/>
</dbReference>
<dbReference type="Gene3D" id="1.20.1260.60">
    <property type="entry name" value="Vacuolar protein sorting-associated protein Ist1"/>
    <property type="match status" value="1"/>
</dbReference>
<evidence type="ECO:0000313" key="3">
    <source>
        <dbReference type="EMBL" id="KAK1923863.1"/>
    </source>
</evidence>
<keyword evidence="4" id="KW-1185">Reference proteome</keyword>
<dbReference type="AlphaFoldDB" id="A0AAD9FQ36"/>
<dbReference type="PANTHER" id="PTHR12161">
    <property type="entry name" value="IST1 FAMILY MEMBER"/>
    <property type="match status" value="1"/>
</dbReference>
<evidence type="ECO:0000256" key="1">
    <source>
        <dbReference type="ARBA" id="ARBA00005536"/>
    </source>
</evidence>
<gene>
    <name evidence="3" type="ORF">DB88DRAFT_492733</name>
</gene>
<feature type="compositionally biased region" description="Basic and acidic residues" evidence="2">
    <location>
        <begin position="210"/>
        <end position="240"/>
    </location>
</feature>
<dbReference type="InterPro" id="IPR005061">
    <property type="entry name" value="Ist1"/>
</dbReference>